<keyword evidence="4" id="KW-0808">Transferase</keyword>
<keyword evidence="6" id="KW-0418">Kinase</keyword>
<dbReference type="InterPro" id="IPR036890">
    <property type="entry name" value="HATPase_C_sf"/>
</dbReference>
<dbReference type="InterPro" id="IPR036389">
    <property type="entry name" value="RNase_III_sf"/>
</dbReference>
<evidence type="ECO:0000256" key="6">
    <source>
        <dbReference type="ARBA" id="ARBA00022777"/>
    </source>
</evidence>
<dbReference type="PANTHER" id="PTHR42878">
    <property type="entry name" value="TWO-COMPONENT HISTIDINE KINASE"/>
    <property type="match status" value="1"/>
</dbReference>
<evidence type="ECO:0000256" key="7">
    <source>
        <dbReference type="ARBA" id="ARBA00022840"/>
    </source>
</evidence>
<dbReference type="GO" id="GO:0004673">
    <property type="term" value="F:protein histidine kinase activity"/>
    <property type="evidence" value="ECO:0007669"/>
    <property type="project" value="UniProtKB-EC"/>
</dbReference>
<evidence type="ECO:0000256" key="8">
    <source>
        <dbReference type="ARBA" id="ARBA00023012"/>
    </source>
</evidence>
<comment type="catalytic activity">
    <reaction evidence="1">
        <text>ATP + protein L-histidine = ADP + protein N-phospho-L-histidine.</text>
        <dbReference type="EC" id="2.7.13.3"/>
    </reaction>
</comment>
<dbReference type="GO" id="GO:0006396">
    <property type="term" value="P:RNA processing"/>
    <property type="evidence" value="ECO:0007669"/>
    <property type="project" value="InterPro"/>
</dbReference>
<dbReference type="InterPro" id="IPR000999">
    <property type="entry name" value="RNase_III_dom"/>
</dbReference>
<feature type="domain" description="Histidine kinase" evidence="9">
    <location>
        <begin position="792"/>
        <end position="996"/>
    </location>
</feature>
<evidence type="ECO:0000256" key="3">
    <source>
        <dbReference type="ARBA" id="ARBA00012438"/>
    </source>
</evidence>
<keyword evidence="12" id="KW-1185">Reference proteome</keyword>
<evidence type="ECO:0000256" key="4">
    <source>
        <dbReference type="ARBA" id="ARBA00022679"/>
    </source>
</evidence>
<evidence type="ECO:0000313" key="11">
    <source>
        <dbReference type="EMBL" id="PYI54526.1"/>
    </source>
</evidence>
<evidence type="ECO:0000256" key="5">
    <source>
        <dbReference type="ARBA" id="ARBA00022741"/>
    </source>
</evidence>
<comment type="subcellular location">
    <subcellularLocation>
        <location evidence="2">Membrane</location>
    </subcellularLocation>
</comment>
<dbReference type="RefSeq" id="WP_110840583.1">
    <property type="nucleotide sequence ID" value="NZ_QJVJ01000005.1"/>
</dbReference>
<dbReference type="CDD" id="cd00075">
    <property type="entry name" value="HATPase"/>
    <property type="match status" value="1"/>
</dbReference>
<dbReference type="InterPro" id="IPR050351">
    <property type="entry name" value="BphY/WalK/GraS-like"/>
</dbReference>
<evidence type="ECO:0000256" key="1">
    <source>
        <dbReference type="ARBA" id="ARBA00000085"/>
    </source>
</evidence>
<protein>
    <recommendedName>
        <fullName evidence="3">histidine kinase</fullName>
        <ecNumber evidence="3">2.7.13.3</ecNumber>
    </recommendedName>
</protein>
<dbReference type="GO" id="GO:0007234">
    <property type="term" value="P:osmosensory signaling via phosphorelay pathway"/>
    <property type="evidence" value="ECO:0007669"/>
    <property type="project" value="TreeGrafter"/>
</dbReference>
<dbReference type="GO" id="GO:0000156">
    <property type="term" value="F:phosphorelay response regulator activity"/>
    <property type="evidence" value="ECO:0007669"/>
    <property type="project" value="TreeGrafter"/>
</dbReference>
<sequence length="1008" mass="112947">MPLAERIERLQRETGLRFDHTAFLKLALLHKSFANEHPVVADWERREKLLLLGDKTVRLAAADLTFRFVGSEPDTFHPFVEELFRRGFVARIAERVSLASYIAVGNGFVPEEARLEPFVQGFLAAVYLELGYEEVLRIVSEPFYRMLHDIKENRTYDYVAALESWAARKRTAVEMEPLGVETRADSGEPVYRVAALVKGKRGKGKGATREMAEQRAAKDYFVRHVDESEWRLPLKNWRPQTYDMPRGALPPGRDAERLKKIPFFKATRAALLHQSLTHETYYRDRPAETGPELSPLAALGKYAQTFLYAHYLFWNDGALDVADPSALPPLLAYLGSADVNATLFDRLELMPLLWMGGTLRTVSASMKAEAVLALFGAHYLSKRDFGAEPHDMLRILLHQHVPSYGRKFERERFDPVSVLTELVRLWGADWHCRLRRDVVSTNPANPGVASTAELLEGDRVRLSRRAVGRSGKEASADVARAVLNELREAFDLRADSPLRGRESHRYMLGALLRQLEAPETMGAKRVREAIRLCGGFGIDALAGKSYREAYDDIRRTADRLQAIGAADAEETYRKLLVHSGLLTERQYGVFDIQDYLERLIRWLERLNPESSTEELEPFFKNIADTVQVFRLVTERPFSIVPLLPVVEDVLLILPGRLEARVAAGGGECVGFGQTTFLNWFLYSILSNLHDHLEGNEPLRVEIALRRAEHTGDAAVELTFDRERVRKPFYRDLHYVTQFASFSFADVEVEPGTVRVSFLRLRERGEAGAADRILLWLHDRQVEAVRSLSPVGGWMHDLKNGLWILKNRIALFRKKGIGSEAELHRLGQACLAKVHRLSSFFRFTKPKRQPVDVTALAAQIAGELGALAGERRTVSVDVAPKRLVVRSDADMLYSLVTNLGKNAIESLGADGRLDIAFEGADGGGALRITVADNGCGMPEEKKERLFTSFTTTKAGASGSGLGLPTVKRIVDLLDGDIVCESEIGRGTTFRATIPAKAVRQTEPDDSPAT</sequence>
<dbReference type="SUPFAM" id="SSF69065">
    <property type="entry name" value="RNase III domain-like"/>
    <property type="match status" value="2"/>
</dbReference>
<dbReference type="EMBL" id="QJVJ01000005">
    <property type="protein sequence ID" value="PYI54526.1"/>
    <property type="molecule type" value="Genomic_DNA"/>
</dbReference>
<organism evidence="11 12">
    <name type="scientific">Paenibacillus flagellatus</name>
    <dbReference type="NCBI Taxonomy" id="2211139"/>
    <lineage>
        <taxon>Bacteria</taxon>
        <taxon>Bacillati</taxon>
        <taxon>Bacillota</taxon>
        <taxon>Bacilli</taxon>
        <taxon>Bacillales</taxon>
        <taxon>Paenibacillaceae</taxon>
        <taxon>Paenibacillus</taxon>
    </lineage>
</organism>
<dbReference type="GO" id="GO:0030295">
    <property type="term" value="F:protein kinase activator activity"/>
    <property type="evidence" value="ECO:0007669"/>
    <property type="project" value="TreeGrafter"/>
</dbReference>
<dbReference type="GO" id="GO:0004525">
    <property type="term" value="F:ribonuclease III activity"/>
    <property type="evidence" value="ECO:0007669"/>
    <property type="project" value="InterPro"/>
</dbReference>
<name>A0A2V5KXH5_9BACL</name>
<accession>A0A2V5KXH5</accession>
<dbReference type="SUPFAM" id="SSF55874">
    <property type="entry name" value="ATPase domain of HSP90 chaperone/DNA topoisomerase II/histidine kinase"/>
    <property type="match status" value="1"/>
</dbReference>
<dbReference type="InterPro" id="IPR005467">
    <property type="entry name" value="His_kinase_dom"/>
</dbReference>
<reference evidence="11 12" key="1">
    <citation type="submission" date="2018-05" db="EMBL/GenBank/DDBJ databases">
        <title>Paenibacillus flagellatus sp. nov., isolated from selenium mineral soil.</title>
        <authorList>
            <person name="Dai X."/>
        </authorList>
    </citation>
    <scope>NUCLEOTIDE SEQUENCE [LARGE SCALE GENOMIC DNA]</scope>
    <source>
        <strain evidence="11 12">DXL2</strain>
    </source>
</reference>
<dbReference type="SUPFAM" id="SSF54768">
    <property type="entry name" value="dsRNA-binding domain-like"/>
    <property type="match status" value="1"/>
</dbReference>
<dbReference type="PROSITE" id="PS50142">
    <property type="entry name" value="RNASE_3_2"/>
    <property type="match status" value="1"/>
</dbReference>
<dbReference type="AlphaFoldDB" id="A0A2V5KXH5"/>
<dbReference type="Pfam" id="PF02518">
    <property type="entry name" value="HATPase_c"/>
    <property type="match status" value="1"/>
</dbReference>
<dbReference type="InterPro" id="IPR003594">
    <property type="entry name" value="HATPase_dom"/>
</dbReference>
<gene>
    <name evidence="11" type="ORF">DLM86_13775</name>
</gene>
<evidence type="ECO:0000259" key="9">
    <source>
        <dbReference type="PROSITE" id="PS50109"/>
    </source>
</evidence>
<comment type="caution">
    <text evidence="11">The sequence shown here is derived from an EMBL/GenBank/DDBJ whole genome shotgun (WGS) entry which is preliminary data.</text>
</comment>
<dbReference type="PROSITE" id="PS50109">
    <property type="entry name" value="HIS_KIN"/>
    <property type="match status" value="1"/>
</dbReference>
<feature type="domain" description="RNase III" evidence="10">
    <location>
        <begin position="7"/>
        <end position="131"/>
    </location>
</feature>
<evidence type="ECO:0000313" key="12">
    <source>
        <dbReference type="Proteomes" id="UP000247476"/>
    </source>
</evidence>
<dbReference type="OrthoDB" id="9815750at2"/>
<dbReference type="Gene3D" id="1.10.1520.10">
    <property type="entry name" value="Ribonuclease III domain"/>
    <property type="match status" value="1"/>
</dbReference>
<keyword evidence="5" id="KW-0547">Nucleotide-binding</keyword>
<dbReference type="SMART" id="SM00387">
    <property type="entry name" value="HATPase_c"/>
    <property type="match status" value="1"/>
</dbReference>
<dbReference type="InterPro" id="IPR004358">
    <property type="entry name" value="Sig_transdc_His_kin-like_C"/>
</dbReference>
<dbReference type="EC" id="2.7.13.3" evidence="3"/>
<dbReference type="GO" id="GO:0005524">
    <property type="term" value="F:ATP binding"/>
    <property type="evidence" value="ECO:0007669"/>
    <property type="project" value="UniProtKB-KW"/>
</dbReference>
<keyword evidence="7" id="KW-0067">ATP-binding</keyword>
<dbReference type="PANTHER" id="PTHR42878:SF7">
    <property type="entry name" value="SENSOR HISTIDINE KINASE GLRK"/>
    <property type="match status" value="1"/>
</dbReference>
<evidence type="ECO:0000259" key="10">
    <source>
        <dbReference type="PROSITE" id="PS50142"/>
    </source>
</evidence>
<dbReference type="Gene3D" id="3.30.565.10">
    <property type="entry name" value="Histidine kinase-like ATPase, C-terminal domain"/>
    <property type="match status" value="1"/>
</dbReference>
<evidence type="ECO:0000256" key="2">
    <source>
        <dbReference type="ARBA" id="ARBA00004370"/>
    </source>
</evidence>
<dbReference type="Proteomes" id="UP000247476">
    <property type="component" value="Unassembled WGS sequence"/>
</dbReference>
<dbReference type="PRINTS" id="PR00344">
    <property type="entry name" value="BCTRLSENSOR"/>
</dbReference>
<keyword evidence="8" id="KW-0902">Two-component regulatory system</keyword>
<proteinExistence type="predicted"/>